<sequence length="270" mass="30836">MNGKKQEKRRQEQVANEECCQETKAAADKCLQEQVANEERRQETKAAADKRLQERKTKDAAENKRIMERLAAIEKSQQERKESAAAKSEVQRKRKLDDVYYNYAAFPDSGQLFVPKKKHFPEKLMDMLDRESLSRPDVVSWSTHGRAFVIRKPFAFEKEIVPNYFKSKLETFKRQLYQYGFQRITQGPDAGAYCHELFLRGKHHLGLMIQGHKWVKGTVHKQPKDQTFLPLDRDDAVVSGGAVQSSTALVVVVPTDDDGGIAANDNAQIP</sequence>
<comment type="similarity">
    <text evidence="4">Belongs to the HSF family.</text>
</comment>
<dbReference type="Proteomes" id="UP001530315">
    <property type="component" value="Unassembled WGS sequence"/>
</dbReference>
<feature type="region of interest" description="Disordered" evidence="5">
    <location>
        <begin position="35"/>
        <end position="64"/>
    </location>
</feature>
<dbReference type="SUPFAM" id="SSF46785">
    <property type="entry name" value="Winged helix' DNA-binding domain"/>
    <property type="match status" value="1"/>
</dbReference>
<dbReference type="GO" id="GO:0005634">
    <property type="term" value="C:nucleus"/>
    <property type="evidence" value="ECO:0007669"/>
    <property type="project" value="UniProtKB-SubCell"/>
</dbReference>
<dbReference type="InterPro" id="IPR036390">
    <property type="entry name" value="WH_DNA-bd_sf"/>
</dbReference>
<dbReference type="InterPro" id="IPR000232">
    <property type="entry name" value="HSF_DNA-bd"/>
</dbReference>
<evidence type="ECO:0000256" key="2">
    <source>
        <dbReference type="ARBA" id="ARBA00023125"/>
    </source>
</evidence>
<dbReference type="PANTHER" id="PTHR10015">
    <property type="entry name" value="HEAT SHOCK TRANSCRIPTION FACTOR"/>
    <property type="match status" value="1"/>
</dbReference>
<comment type="subcellular location">
    <subcellularLocation>
        <location evidence="1">Nucleus</location>
    </subcellularLocation>
</comment>
<keyword evidence="3" id="KW-0539">Nucleus</keyword>
<evidence type="ECO:0000256" key="5">
    <source>
        <dbReference type="SAM" id="MobiDB-lite"/>
    </source>
</evidence>
<evidence type="ECO:0000256" key="4">
    <source>
        <dbReference type="RuleBase" id="RU004020"/>
    </source>
</evidence>
<evidence type="ECO:0000313" key="8">
    <source>
        <dbReference type="Proteomes" id="UP001530315"/>
    </source>
</evidence>
<protein>
    <recommendedName>
        <fullName evidence="6">HSF-type DNA-binding domain-containing protein</fullName>
    </recommendedName>
</protein>
<feature type="domain" description="HSF-type DNA-binding" evidence="6">
    <location>
        <begin position="116"/>
        <end position="212"/>
    </location>
</feature>
<proteinExistence type="inferred from homology"/>
<keyword evidence="8" id="KW-1185">Reference proteome</keyword>
<dbReference type="InterPro" id="IPR036388">
    <property type="entry name" value="WH-like_DNA-bd_sf"/>
</dbReference>
<evidence type="ECO:0000256" key="1">
    <source>
        <dbReference type="ARBA" id="ARBA00004123"/>
    </source>
</evidence>
<dbReference type="EMBL" id="JALLAZ020000005">
    <property type="protein sequence ID" value="KAL3805987.1"/>
    <property type="molecule type" value="Genomic_DNA"/>
</dbReference>
<name>A0ABD3R1I0_9STRA</name>
<evidence type="ECO:0000313" key="7">
    <source>
        <dbReference type="EMBL" id="KAL3805987.1"/>
    </source>
</evidence>
<evidence type="ECO:0000259" key="6">
    <source>
        <dbReference type="SMART" id="SM00415"/>
    </source>
</evidence>
<dbReference type="Pfam" id="PF00447">
    <property type="entry name" value="HSF_DNA-bind"/>
    <property type="match status" value="1"/>
</dbReference>
<dbReference type="AlphaFoldDB" id="A0ABD3R1I0"/>
<organism evidence="7 8">
    <name type="scientific">Stephanodiscus triporus</name>
    <dbReference type="NCBI Taxonomy" id="2934178"/>
    <lineage>
        <taxon>Eukaryota</taxon>
        <taxon>Sar</taxon>
        <taxon>Stramenopiles</taxon>
        <taxon>Ochrophyta</taxon>
        <taxon>Bacillariophyta</taxon>
        <taxon>Coscinodiscophyceae</taxon>
        <taxon>Thalassiosirophycidae</taxon>
        <taxon>Stephanodiscales</taxon>
        <taxon>Stephanodiscaceae</taxon>
        <taxon>Stephanodiscus</taxon>
    </lineage>
</organism>
<keyword evidence="2" id="KW-0238">DNA-binding</keyword>
<dbReference type="GO" id="GO:0003677">
    <property type="term" value="F:DNA binding"/>
    <property type="evidence" value="ECO:0007669"/>
    <property type="project" value="UniProtKB-KW"/>
</dbReference>
<evidence type="ECO:0000256" key="3">
    <source>
        <dbReference type="ARBA" id="ARBA00023242"/>
    </source>
</evidence>
<dbReference type="FunFam" id="1.10.10.10:FF:000479">
    <property type="entry name" value="Predicted protein"/>
    <property type="match status" value="1"/>
</dbReference>
<accession>A0ABD3R1I0</accession>
<dbReference type="PANTHER" id="PTHR10015:SF206">
    <property type="entry name" value="HSF-TYPE DNA-BINDING DOMAIN-CONTAINING PROTEIN"/>
    <property type="match status" value="1"/>
</dbReference>
<dbReference type="SMART" id="SM00415">
    <property type="entry name" value="HSF"/>
    <property type="match status" value="1"/>
</dbReference>
<dbReference type="Gene3D" id="1.10.10.10">
    <property type="entry name" value="Winged helix-like DNA-binding domain superfamily/Winged helix DNA-binding domain"/>
    <property type="match status" value="1"/>
</dbReference>
<comment type="caution">
    <text evidence="7">The sequence shown here is derived from an EMBL/GenBank/DDBJ whole genome shotgun (WGS) entry which is preliminary data.</text>
</comment>
<gene>
    <name evidence="7" type="ORF">ACHAW5_005164</name>
</gene>
<reference evidence="7 8" key="1">
    <citation type="submission" date="2024-10" db="EMBL/GenBank/DDBJ databases">
        <title>Updated reference genomes for cyclostephanoid diatoms.</title>
        <authorList>
            <person name="Roberts W.R."/>
            <person name="Alverson A.J."/>
        </authorList>
    </citation>
    <scope>NUCLEOTIDE SEQUENCE [LARGE SCALE GENOMIC DNA]</scope>
    <source>
        <strain evidence="7 8">AJA276-08</strain>
    </source>
</reference>